<dbReference type="Proteomes" id="UP000463883">
    <property type="component" value="Chromosome"/>
</dbReference>
<feature type="domain" description="SLH" evidence="3">
    <location>
        <begin position="102"/>
        <end position="164"/>
    </location>
</feature>
<keyword evidence="2" id="KW-0732">Signal</keyword>
<keyword evidence="1" id="KW-0677">Repeat</keyword>
<evidence type="ECO:0000256" key="2">
    <source>
        <dbReference type="SAM" id="SignalP"/>
    </source>
</evidence>
<dbReference type="AlphaFoldDB" id="A0A6P1MCH8"/>
<accession>A0A6P1MCH8</accession>
<dbReference type="EMBL" id="CP047591">
    <property type="protein sequence ID" value="QHI72350.1"/>
    <property type="molecule type" value="Genomic_DNA"/>
</dbReference>
<sequence>MLKKSKVTISVIAILLMLCSTVPVNADTNIQIIGNGNTVTFNDLNGYSWASDAISSFASRGIIEGDGNGKFNPANKVTREQFAKMLVLTFNAPLKNATSETFADVPTGRWSSTYIETCKDFLTGYTNPFGGLPTFHPAEAATREDIAVALVRMLGLTDKDANNAKYASYMFSDAGSISSSLLGYVSIAAERNLISGYNDGTFRPQQSISKAEAVVLLNRATKQAVTSINSDLDLSAKVITSNDPKKVTLQIEAEEGTKVTVDGNSVTMNNNGFGKYEGSYPYTFTGEGSKTFTVTGTKAGKTKTVSATAAYQLDAPVLTITYCPGEVANKNINLTGSMYDKNYSTTLTINGSKVDVSSEGKTSNWFWPCTLKEGKNTFNFVLTSSSGKTTTQTKTVNYSVGGPELTITSCPAEVSDKNVALRGTLYDKDYNTVLTINGEAVATSTAGYNSNWNWTYSLKEGENTLNFVLTSSSGKTVSQTKTINYNAAKPELTIGYCPSEVTNNTVTIRGSIYDKNFSTVLTINGEEVDTASADYKSNWEKTYTLKEGENTFKFVLTSYSGKEVTETKTITYKAAQSDTNPS</sequence>
<feature type="domain" description="SLH" evidence="3">
    <location>
        <begin position="37"/>
        <end position="100"/>
    </location>
</feature>
<feature type="signal peptide" evidence="2">
    <location>
        <begin position="1"/>
        <end position="26"/>
    </location>
</feature>
<feature type="chain" id="PRO_5027037931" description="SLH domain-containing protein" evidence="2">
    <location>
        <begin position="27"/>
        <end position="582"/>
    </location>
</feature>
<evidence type="ECO:0000259" key="3">
    <source>
        <dbReference type="PROSITE" id="PS51272"/>
    </source>
</evidence>
<evidence type="ECO:0000256" key="1">
    <source>
        <dbReference type="ARBA" id="ARBA00022737"/>
    </source>
</evidence>
<dbReference type="InterPro" id="IPR013783">
    <property type="entry name" value="Ig-like_fold"/>
</dbReference>
<evidence type="ECO:0000313" key="5">
    <source>
        <dbReference type="Proteomes" id="UP000463883"/>
    </source>
</evidence>
<dbReference type="Pfam" id="PF09136">
    <property type="entry name" value="Glucodextran_B"/>
    <property type="match status" value="1"/>
</dbReference>
<dbReference type="PROSITE" id="PS51272">
    <property type="entry name" value="SLH"/>
    <property type="match status" value="3"/>
</dbReference>
<dbReference type="PANTHER" id="PTHR43308:SF5">
    <property type="entry name" value="S-LAYER PROTEIN _ PEPTIDOGLYCAN ENDO-BETA-N-ACETYLGLUCOSAMINIDASE"/>
    <property type="match status" value="1"/>
</dbReference>
<dbReference type="InterPro" id="IPR051465">
    <property type="entry name" value="Cell_Envelope_Struct_Comp"/>
</dbReference>
<evidence type="ECO:0000313" key="4">
    <source>
        <dbReference type="EMBL" id="QHI72350.1"/>
    </source>
</evidence>
<dbReference type="Pfam" id="PF00395">
    <property type="entry name" value="SLH"/>
    <property type="match status" value="2"/>
</dbReference>
<dbReference type="InterPro" id="IPR001119">
    <property type="entry name" value="SLH_dom"/>
</dbReference>
<gene>
    <name evidence="4" type="ORF">Ami3637_07985</name>
</gene>
<protein>
    <recommendedName>
        <fullName evidence="3">SLH domain-containing protein</fullName>
    </recommendedName>
</protein>
<dbReference type="Gene3D" id="2.60.40.10">
    <property type="entry name" value="Immunoglobulins"/>
    <property type="match status" value="3"/>
</dbReference>
<dbReference type="RefSeq" id="WP_162362120.1">
    <property type="nucleotide sequence ID" value="NZ_CP047591.1"/>
</dbReference>
<dbReference type="PANTHER" id="PTHR43308">
    <property type="entry name" value="OUTER MEMBRANE PROTEIN ALPHA-RELATED"/>
    <property type="match status" value="1"/>
</dbReference>
<dbReference type="KEGG" id="amic:Ami3637_07985"/>
<reference evidence="4 5" key="1">
    <citation type="submission" date="2020-01" db="EMBL/GenBank/DDBJ databases">
        <title>Genomic analysis of Aminipila sp. CBA3637.</title>
        <authorList>
            <person name="Kim Y.B."/>
            <person name="Roh S.W."/>
        </authorList>
    </citation>
    <scope>NUCLEOTIDE SEQUENCE [LARGE SCALE GENOMIC DNA]</scope>
    <source>
        <strain evidence="4 5">CBA3637</strain>
    </source>
</reference>
<organism evidence="4 5">
    <name type="scientific">Aminipila terrae</name>
    <dbReference type="NCBI Taxonomy" id="2697030"/>
    <lineage>
        <taxon>Bacteria</taxon>
        <taxon>Bacillati</taxon>
        <taxon>Bacillota</taxon>
        <taxon>Clostridia</taxon>
        <taxon>Peptostreptococcales</taxon>
        <taxon>Anaerovoracaceae</taxon>
        <taxon>Aminipila</taxon>
    </lineage>
</organism>
<feature type="domain" description="SLH" evidence="3">
    <location>
        <begin position="168"/>
        <end position="231"/>
    </location>
</feature>
<proteinExistence type="predicted"/>
<name>A0A6P1MCH8_9FIRM</name>
<keyword evidence="5" id="KW-1185">Reference proteome</keyword>